<keyword evidence="2" id="KW-1185">Reference proteome</keyword>
<feature type="compositionally biased region" description="Low complexity" evidence="1">
    <location>
        <begin position="40"/>
        <end position="50"/>
    </location>
</feature>
<dbReference type="RefSeq" id="XP_012916824.1">
    <property type="nucleotide sequence ID" value="XM_013061370.2"/>
</dbReference>
<organism evidence="2 3">
    <name type="scientific">Mustela putorius furo</name>
    <name type="common">European domestic ferret</name>
    <name type="synonym">Mustela furo</name>
    <dbReference type="NCBI Taxonomy" id="9669"/>
    <lineage>
        <taxon>Eukaryota</taxon>
        <taxon>Metazoa</taxon>
        <taxon>Chordata</taxon>
        <taxon>Craniata</taxon>
        <taxon>Vertebrata</taxon>
        <taxon>Euteleostomi</taxon>
        <taxon>Mammalia</taxon>
        <taxon>Eutheria</taxon>
        <taxon>Laurasiatheria</taxon>
        <taxon>Carnivora</taxon>
        <taxon>Caniformia</taxon>
        <taxon>Musteloidea</taxon>
        <taxon>Mustelidae</taxon>
        <taxon>Mustelinae</taxon>
        <taxon>Mustela</taxon>
    </lineage>
</organism>
<dbReference type="Proteomes" id="UP000000715">
    <property type="component" value="Unplaced"/>
</dbReference>
<sequence length="266" mass="27640">MTSVSREQSQATGSPLNHPVWERQAVSMSERRSSLHDSRSVSPSSCSCPRKATSQKDGAVPEGSGSVLPGTPGRPSSAGSGRRLPESRPVQSCVGPRDFPTFRKTRQKMAANPRGRRYSELTVQRLDHTGRQGRSVGPGGTGTYAGTRPRWTRSSPSAASPPAPLPGSPDSIHGRWGEAPHAGKCGQAESFLQWPPTAWERGRPASPVVSNTHSSPKTGPKTPGLLGAATAPGQEVPRVDPAGAGGRVAGGPGVTLDTQWVGPAAG</sequence>
<gene>
    <name evidence="3" type="primary">LOC106006792</name>
</gene>
<dbReference type="GeneID" id="106006792"/>
<dbReference type="AlphaFoldDB" id="A0A8U0NW42"/>
<feature type="compositionally biased region" description="Polar residues" evidence="1">
    <location>
        <begin position="1"/>
        <end position="15"/>
    </location>
</feature>
<feature type="compositionally biased region" description="Polar residues" evidence="1">
    <location>
        <begin position="208"/>
        <end position="217"/>
    </location>
</feature>
<name>A0A8U0NW42_MUSPF</name>
<evidence type="ECO:0000256" key="1">
    <source>
        <dbReference type="SAM" id="MobiDB-lite"/>
    </source>
</evidence>
<dbReference type="KEGG" id="mpuf:106006792"/>
<protein>
    <submittedName>
        <fullName evidence="3">Translation initiation factor IF-2-like isoform X1</fullName>
    </submittedName>
</protein>
<accession>A0A8U0NW42</accession>
<feature type="compositionally biased region" description="Gly residues" evidence="1">
    <location>
        <begin position="243"/>
        <end position="253"/>
    </location>
</feature>
<feature type="compositionally biased region" description="Basic and acidic residues" evidence="1">
    <location>
        <begin position="29"/>
        <end position="39"/>
    </location>
</feature>
<feature type="region of interest" description="Disordered" evidence="1">
    <location>
        <begin position="1"/>
        <end position="266"/>
    </location>
</feature>
<reference evidence="3" key="1">
    <citation type="submission" date="2025-08" db="UniProtKB">
        <authorList>
            <consortium name="RefSeq"/>
        </authorList>
    </citation>
    <scope>IDENTIFICATION</scope>
    <source>
        <tissue evidence="3">Brain</tissue>
    </source>
</reference>
<evidence type="ECO:0000313" key="2">
    <source>
        <dbReference type="Proteomes" id="UP000000715"/>
    </source>
</evidence>
<proteinExistence type="predicted"/>
<evidence type="ECO:0000313" key="3">
    <source>
        <dbReference type="RefSeq" id="XP_012916824.1"/>
    </source>
</evidence>